<evidence type="ECO:0008006" key="5">
    <source>
        <dbReference type="Google" id="ProtNLM"/>
    </source>
</evidence>
<feature type="region of interest" description="Disordered" evidence="1">
    <location>
        <begin position="205"/>
        <end position="307"/>
    </location>
</feature>
<feature type="compositionally biased region" description="Low complexity" evidence="1">
    <location>
        <begin position="254"/>
        <end position="271"/>
    </location>
</feature>
<feature type="compositionally biased region" description="Basic and acidic residues" evidence="1">
    <location>
        <begin position="279"/>
        <end position="289"/>
    </location>
</feature>
<protein>
    <recommendedName>
        <fullName evidence="5">Fibronectin type-III domain-containing protein</fullName>
    </recommendedName>
</protein>
<feature type="region of interest" description="Disordered" evidence="1">
    <location>
        <begin position="831"/>
        <end position="909"/>
    </location>
</feature>
<keyword evidence="2" id="KW-0732">Signal</keyword>
<evidence type="ECO:0000313" key="3">
    <source>
        <dbReference type="EMBL" id="KAG7416861.1"/>
    </source>
</evidence>
<proteinExistence type="predicted"/>
<reference evidence="3" key="1">
    <citation type="submission" date="2021-04" db="EMBL/GenBank/DDBJ databases">
        <title>First draft genome resource for Brassicaceae pathogens Fusarium oxysporum f. sp. raphani and Fusarium oxysporum f. sp. rapae.</title>
        <authorList>
            <person name="Asai S."/>
        </authorList>
    </citation>
    <scope>NUCLEOTIDE SEQUENCE</scope>
    <source>
        <strain evidence="3">Tf1208</strain>
    </source>
</reference>
<dbReference type="EMBL" id="JAELUQ010000003">
    <property type="protein sequence ID" value="KAG7416861.1"/>
    <property type="molecule type" value="Genomic_DNA"/>
</dbReference>
<name>A0A8J5P214_FUSOX</name>
<accession>A0A8J5P214</accession>
<feature type="compositionally biased region" description="Low complexity" evidence="1">
    <location>
        <begin position="835"/>
        <end position="864"/>
    </location>
</feature>
<evidence type="ECO:0000313" key="4">
    <source>
        <dbReference type="Proteomes" id="UP000694050"/>
    </source>
</evidence>
<dbReference type="Pfam" id="PF15474">
    <property type="entry name" value="MU117"/>
    <property type="match status" value="1"/>
</dbReference>
<sequence>MRATFFALAALPFCAIAQDPVPEAAPATTTTTSEAFIPPVIDTSTDIPVGVNPISTDAIVILQSTSEAIQENPEPTTQPAPVVQDTTTSQDIVQAPTSKEPPPVQDTTTGPGPVIDTTQPIAQEGTTQPNVQDTTTGQPIVEDTTSQQIPPVQDTTTELPLPVDPTTTWLPVVDTTNQPIIQTPGFSQEPVGQDTTTDVQLPVVPTTTSNAVPGVATETNNPLPDTTTQQQPVIESTTAGVPPAETTTAQVPVQDTTTTAAEQPAQTTTQDQEPEPTTEESKPTSKDDSEPVITRPPAQTTVAPEVATSSVSSISSQVAALIPIINKWTEDPESLTDETNKEVEDTHDDIIAVIVSLGGKPDVGCNKKRGLLGPIGDIINKLACMAQDLTNISGGIIAGNVPAVTSVVPQVQSQNDDLTEEDEENQSQEEQSKEESTKQEETTKKESTTEAPTTTEVPTSTEESTTTEATTTTTGLPQPCGADTCGGGSGGDSCPIGSGGSKGGQMGSVAGDINCNDLSTTTIDGPLPTDPSKPIDFGDDPFTAPTARSESASPPSKRDIELVARAFNDDMSPNPFYVASLNPHWVDQTGATAGHWFGAPPFAGKGSAGVNGIYGCTSVIVVSDLGAYISHIWENPVFIDSNWNPTPDNEFQATTFNALRDGTPNGNAESIAGYVGTDQVPGVLHSMFHPRVFVVTPFTNDFERSLGVTTTFRYEDRANYLATAVSGIIPGSDSTVLGYTRTGRTESTEQYGTWGRAIVEYDMLEEIVFGSDDDMTGQFMGRWRLWVEDQLVTSHKFLVFPDLIDLPETTPAAGLQKRAKDEAASQCLVRGGSTGATSAGPSSTDNAATTADATSTTETSAAPTTDEKTAEATGITTAEEKTTEAAGTTISEDKTAEATTTQSDAVLSTSTPSTFITTTRASSNGITSGVTTDAATTSEEVRTYYPCVIFGGPRVNKPYCQCSTTVSGKQYVTSASLIDNSCEDYTSYPSPVVPVTEAPATQAPVQTPFTETNDGTVLVYSAYTLEYFMAYTIHVTATRGYGVPSTVSTPLPTQTAVDNDGSGQCGTADSLSKKGLGEACDRAINEFDADTVYKGYTTRYSRSNKGILMAASFGQAACIAKFECDDYGIGMKGSDIIAARENAKENDGIWICGHIRLSNSCSVVMDYCTNCNNSG</sequence>
<gene>
    <name evidence="3" type="ORF">Forpe1208_v003672</name>
</gene>
<evidence type="ECO:0000256" key="1">
    <source>
        <dbReference type="SAM" id="MobiDB-lite"/>
    </source>
</evidence>
<feature type="region of interest" description="Disordered" evidence="1">
    <location>
        <begin position="520"/>
        <end position="558"/>
    </location>
</feature>
<feature type="compositionally biased region" description="Polar residues" evidence="1">
    <location>
        <begin position="897"/>
        <end position="907"/>
    </location>
</feature>
<dbReference type="Proteomes" id="UP000694050">
    <property type="component" value="Unassembled WGS sequence"/>
</dbReference>
<dbReference type="AlphaFoldDB" id="A0A8J5P214"/>
<feature type="signal peptide" evidence="2">
    <location>
        <begin position="1"/>
        <end position="17"/>
    </location>
</feature>
<comment type="caution">
    <text evidence="3">The sequence shown here is derived from an EMBL/GenBank/DDBJ whole genome shotgun (WGS) entry which is preliminary data.</text>
</comment>
<feature type="chain" id="PRO_5035281813" description="Fibronectin type-III domain-containing protein" evidence="2">
    <location>
        <begin position="18"/>
        <end position="1175"/>
    </location>
</feature>
<organism evidence="3 4">
    <name type="scientific">Fusarium oxysporum f. sp. rapae</name>
    <dbReference type="NCBI Taxonomy" id="485398"/>
    <lineage>
        <taxon>Eukaryota</taxon>
        <taxon>Fungi</taxon>
        <taxon>Dikarya</taxon>
        <taxon>Ascomycota</taxon>
        <taxon>Pezizomycotina</taxon>
        <taxon>Sordariomycetes</taxon>
        <taxon>Hypocreomycetidae</taxon>
        <taxon>Hypocreales</taxon>
        <taxon>Nectriaceae</taxon>
        <taxon>Fusarium</taxon>
        <taxon>Fusarium oxysporum species complex</taxon>
    </lineage>
</organism>
<feature type="region of interest" description="Disordered" evidence="1">
    <location>
        <begin position="69"/>
        <end position="89"/>
    </location>
</feature>
<feature type="compositionally biased region" description="Polar residues" evidence="1">
    <location>
        <begin position="205"/>
        <end position="253"/>
    </location>
</feature>
<feature type="compositionally biased region" description="Low complexity" evidence="1">
    <location>
        <begin position="449"/>
        <end position="474"/>
    </location>
</feature>
<evidence type="ECO:0000256" key="2">
    <source>
        <dbReference type="SAM" id="SignalP"/>
    </source>
</evidence>
<dbReference type="InterPro" id="IPR029167">
    <property type="entry name" value="Mug117"/>
</dbReference>
<feature type="region of interest" description="Disordered" evidence="1">
    <location>
        <begin position="413"/>
        <end position="479"/>
    </location>
</feature>
<feature type="compositionally biased region" description="Basic and acidic residues" evidence="1">
    <location>
        <begin position="430"/>
        <end position="448"/>
    </location>
</feature>
<feature type="compositionally biased region" description="Acidic residues" evidence="1">
    <location>
        <begin position="417"/>
        <end position="427"/>
    </location>
</feature>